<evidence type="ECO:0000256" key="1">
    <source>
        <dbReference type="SAM" id="MobiDB-lite"/>
    </source>
</evidence>
<dbReference type="EMBL" id="PNYB01000020">
    <property type="protein sequence ID" value="PMS19876.1"/>
    <property type="molecule type" value="Genomic_DNA"/>
</dbReference>
<feature type="compositionally biased region" description="Basic and acidic residues" evidence="1">
    <location>
        <begin position="67"/>
        <end position="76"/>
    </location>
</feature>
<feature type="region of interest" description="Disordered" evidence="1">
    <location>
        <begin position="53"/>
        <end position="76"/>
    </location>
</feature>
<evidence type="ECO:0000313" key="2">
    <source>
        <dbReference type="EMBL" id="PMS19876.1"/>
    </source>
</evidence>
<sequence length="355" mass="41256">MAAAWRRLPAEYPISYAKYPTRYEEALAAAPLPSEPPAYQTVVNDWPYRYPERVERDGTPIPPAPEYPHDADREREADPQLQPLPTYPQAIAAMSSTLEQEVDRYVRNMRTGLAKECLLPFPSEADVSVAGGSRTDRGRAMALVRSTRLARQAELLQMHQRELARLPQRLQRLRQLDADPRIMDRLDSVYASALESYGFFESEHQRLARHSDDSAQRASLQDGDIPLHRWGKTQGEALLLEAIHLYASMRAELNLEFSVPLPRVRGFRARAFLPRWRRNELRFVRSVRLERQGELLDQYFGRMRQLAERRMREEGSLNAGPSLLDEIDTTLDEMWEFYVPFRIEHDRQLSRQLSR</sequence>
<comment type="caution">
    <text evidence="2">The sequence shown here is derived from an EMBL/GenBank/DDBJ whole genome shotgun (WGS) entry which is preliminary data.</text>
</comment>
<accession>A0A2N7VRU7</accession>
<proteinExistence type="predicted"/>
<protein>
    <submittedName>
        <fullName evidence="2">Uncharacterized protein</fullName>
    </submittedName>
</protein>
<gene>
    <name evidence="2" type="ORF">C0Z19_20635</name>
</gene>
<evidence type="ECO:0000313" key="3">
    <source>
        <dbReference type="Proteomes" id="UP000235347"/>
    </source>
</evidence>
<dbReference type="Proteomes" id="UP000235347">
    <property type="component" value="Unassembled WGS sequence"/>
</dbReference>
<name>A0A2N7VRU7_9BURK</name>
<keyword evidence="3" id="KW-1185">Reference proteome</keyword>
<dbReference type="RefSeq" id="WP_102611697.1">
    <property type="nucleotide sequence ID" value="NZ_CADIKD010000009.1"/>
</dbReference>
<reference evidence="2 3" key="1">
    <citation type="submission" date="2018-01" db="EMBL/GenBank/DDBJ databases">
        <title>Whole genome analyses suggest that Burkholderia sensu lato contains two further novel genera in the rhizoxinica-symbiotica group Mycetohabitans gen. nov., and Trinickia gen. nov.: implications for the evolution of diazotrophy and nodulation in the Burkholderiaceae.</title>
        <authorList>
            <person name="Estrada-de los Santos P."/>
            <person name="Palmer M."/>
            <person name="Chavez-Ramirez B."/>
            <person name="Beukes C."/>
            <person name="Steenkamp E.T."/>
            <person name="Hirsch A.M."/>
            <person name="Manyaka P."/>
            <person name="Maluk M."/>
            <person name="Lafos M."/>
            <person name="Crook M."/>
            <person name="Gross E."/>
            <person name="Simon M.F."/>
            <person name="Bueno dos Reis Junior F."/>
            <person name="Poole P.S."/>
            <person name="Venter S.N."/>
            <person name="James E.K."/>
        </authorList>
    </citation>
    <scope>NUCLEOTIDE SEQUENCE [LARGE SCALE GENOMIC DNA]</scope>
    <source>
        <strain evidence="2 3">GP25-8</strain>
    </source>
</reference>
<organism evidence="2 3">
    <name type="scientific">Trinickia soli</name>
    <dbReference type="NCBI Taxonomy" id="380675"/>
    <lineage>
        <taxon>Bacteria</taxon>
        <taxon>Pseudomonadati</taxon>
        <taxon>Pseudomonadota</taxon>
        <taxon>Betaproteobacteria</taxon>
        <taxon>Burkholderiales</taxon>
        <taxon>Burkholderiaceae</taxon>
        <taxon>Trinickia</taxon>
    </lineage>
</organism>
<dbReference type="AlphaFoldDB" id="A0A2N7VRU7"/>